<proteinExistence type="predicted"/>
<gene>
    <name evidence="1" type="ORF">POTOM_025139</name>
</gene>
<organism evidence="1 2">
    <name type="scientific">Populus tomentosa</name>
    <name type="common">Chinese white poplar</name>
    <dbReference type="NCBI Taxonomy" id="118781"/>
    <lineage>
        <taxon>Eukaryota</taxon>
        <taxon>Viridiplantae</taxon>
        <taxon>Streptophyta</taxon>
        <taxon>Embryophyta</taxon>
        <taxon>Tracheophyta</taxon>
        <taxon>Spermatophyta</taxon>
        <taxon>Magnoliopsida</taxon>
        <taxon>eudicotyledons</taxon>
        <taxon>Gunneridae</taxon>
        <taxon>Pentapetalae</taxon>
        <taxon>rosids</taxon>
        <taxon>fabids</taxon>
        <taxon>Malpighiales</taxon>
        <taxon>Salicaceae</taxon>
        <taxon>Saliceae</taxon>
        <taxon>Populus</taxon>
    </lineage>
</organism>
<evidence type="ECO:0000313" key="2">
    <source>
        <dbReference type="Proteomes" id="UP000886885"/>
    </source>
</evidence>
<accession>A0A8X7ZIN0</accession>
<name>A0A8X7ZIN0_POPTO</name>
<protein>
    <submittedName>
        <fullName evidence="1">Uncharacterized protein</fullName>
    </submittedName>
</protein>
<dbReference type="AlphaFoldDB" id="A0A8X7ZIN0"/>
<dbReference type="Proteomes" id="UP000886885">
    <property type="component" value="Chromosome 6D"/>
</dbReference>
<reference evidence="1" key="1">
    <citation type="journal article" date="2020" name="bioRxiv">
        <title>Hybrid origin of Populus tomentosa Carr. identified through genome sequencing and phylogenomic analysis.</title>
        <authorList>
            <person name="An X."/>
            <person name="Gao K."/>
            <person name="Chen Z."/>
            <person name="Li J."/>
            <person name="Yang X."/>
            <person name="Yang X."/>
            <person name="Zhou J."/>
            <person name="Guo T."/>
            <person name="Zhao T."/>
            <person name="Huang S."/>
            <person name="Miao D."/>
            <person name="Khan W.U."/>
            <person name="Rao P."/>
            <person name="Ye M."/>
            <person name="Lei B."/>
            <person name="Liao W."/>
            <person name="Wang J."/>
            <person name="Ji L."/>
            <person name="Li Y."/>
            <person name="Guo B."/>
            <person name="Mustafa N.S."/>
            <person name="Li S."/>
            <person name="Yun Q."/>
            <person name="Keller S.R."/>
            <person name="Mao J."/>
            <person name="Zhang R."/>
            <person name="Strauss S.H."/>
        </authorList>
    </citation>
    <scope>NUCLEOTIDE SEQUENCE</scope>
    <source>
        <strain evidence="1">GM15</strain>
        <tissue evidence="1">Leaf</tissue>
    </source>
</reference>
<sequence>MLNTVSLPFVYVVVSHKKANMVTNHEAFLLSMKQEVLLKFLLGSGNTLYTYRNFRDEKSLLDNNIPFHSLTKVC</sequence>
<dbReference type="EMBL" id="JAAWWB010000012">
    <property type="protein sequence ID" value="KAG6769500.1"/>
    <property type="molecule type" value="Genomic_DNA"/>
</dbReference>
<evidence type="ECO:0000313" key="1">
    <source>
        <dbReference type="EMBL" id="KAG6769500.1"/>
    </source>
</evidence>
<keyword evidence="2" id="KW-1185">Reference proteome</keyword>
<comment type="caution">
    <text evidence="1">The sequence shown here is derived from an EMBL/GenBank/DDBJ whole genome shotgun (WGS) entry which is preliminary data.</text>
</comment>